<dbReference type="InterPro" id="IPR036977">
    <property type="entry name" value="DNA_primase_Znf_CHC2"/>
</dbReference>
<dbReference type="Proteomes" id="UP000327191">
    <property type="component" value="Unassembled WGS sequence"/>
</dbReference>
<evidence type="ECO:0000313" key="2">
    <source>
        <dbReference type="Proteomes" id="UP000327191"/>
    </source>
</evidence>
<dbReference type="SUPFAM" id="SSF57783">
    <property type="entry name" value="Zinc beta-ribbon"/>
    <property type="match status" value="1"/>
</dbReference>
<name>A0A5E7V8C1_PSEFL</name>
<dbReference type="GO" id="GO:0006260">
    <property type="term" value="P:DNA replication"/>
    <property type="evidence" value="ECO:0007669"/>
    <property type="project" value="InterPro"/>
</dbReference>
<evidence type="ECO:0000313" key="1">
    <source>
        <dbReference type="EMBL" id="VVQ18726.1"/>
    </source>
</evidence>
<organism evidence="1 2">
    <name type="scientific">Pseudomonas fluorescens</name>
    <dbReference type="NCBI Taxonomy" id="294"/>
    <lineage>
        <taxon>Bacteria</taxon>
        <taxon>Pseudomonadati</taxon>
        <taxon>Pseudomonadota</taxon>
        <taxon>Gammaproteobacteria</taxon>
        <taxon>Pseudomonadales</taxon>
        <taxon>Pseudomonadaceae</taxon>
        <taxon>Pseudomonas</taxon>
    </lineage>
</organism>
<dbReference type="AlphaFoldDB" id="A0A5E7V8C1"/>
<protein>
    <recommendedName>
        <fullName evidence="3">Virulence-associated protein E</fullName>
    </recommendedName>
</protein>
<sequence>MELMPIDKLLPRLDRVKPTKSGQWQACCPAHSDKDPSLAIKEGEDGTLLVKCWAGCSAAEIVGAVGLKLHDLFPGAGRPRRSGPSRQAIKREKTIVACAIGLIAQGHTLDSEHQARLELARSRLSKLGVIA</sequence>
<dbReference type="EMBL" id="CABVJE010000022">
    <property type="protein sequence ID" value="VVQ18726.1"/>
    <property type="molecule type" value="Genomic_DNA"/>
</dbReference>
<accession>A0A5E7V8C1</accession>
<dbReference type="GO" id="GO:0008270">
    <property type="term" value="F:zinc ion binding"/>
    <property type="evidence" value="ECO:0007669"/>
    <property type="project" value="InterPro"/>
</dbReference>
<reference evidence="1 2" key="1">
    <citation type="submission" date="2019-09" db="EMBL/GenBank/DDBJ databases">
        <authorList>
            <person name="Chandra G."/>
            <person name="Truman W A."/>
        </authorList>
    </citation>
    <scope>NUCLEOTIDE SEQUENCE [LARGE SCALE GENOMIC DNA]</scope>
    <source>
        <strain evidence="1">PS938</strain>
    </source>
</reference>
<dbReference type="Gene3D" id="3.90.580.10">
    <property type="entry name" value="Zinc finger, CHC2-type domain"/>
    <property type="match status" value="1"/>
</dbReference>
<dbReference type="GO" id="GO:0003677">
    <property type="term" value="F:DNA binding"/>
    <property type="evidence" value="ECO:0007669"/>
    <property type="project" value="InterPro"/>
</dbReference>
<evidence type="ECO:0008006" key="3">
    <source>
        <dbReference type="Google" id="ProtNLM"/>
    </source>
</evidence>
<dbReference type="RefSeq" id="WP_224790043.1">
    <property type="nucleotide sequence ID" value="NZ_CABVJE010000022.1"/>
</dbReference>
<proteinExistence type="predicted"/>
<gene>
    <name evidence="1" type="ORF">PS938_04611</name>
</gene>